<organism evidence="5 6">
    <name type="scientific">Sulfurimonas crateris</name>
    <dbReference type="NCBI Taxonomy" id="2574727"/>
    <lineage>
        <taxon>Bacteria</taxon>
        <taxon>Pseudomonadati</taxon>
        <taxon>Campylobacterota</taxon>
        <taxon>Epsilonproteobacteria</taxon>
        <taxon>Campylobacterales</taxon>
        <taxon>Sulfurimonadaceae</taxon>
        <taxon>Sulfurimonas</taxon>
    </lineage>
</organism>
<protein>
    <recommendedName>
        <fullName evidence="3">Ribosome hibernation promoting factor</fullName>
    </recommendedName>
</protein>
<evidence type="ECO:0000313" key="6">
    <source>
        <dbReference type="Proteomes" id="UP000309561"/>
    </source>
</evidence>
<evidence type="ECO:0000259" key="4">
    <source>
        <dbReference type="Pfam" id="PF16321"/>
    </source>
</evidence>
<reference evidence="5 6" key="1">
    <citation type="submission" date="2019-04" db="EMBL/GenBank/DDBJ databases">
        <title>Sulfurimonas crateris sp. nov. a facultative anaerobic sulfur-oxidizing chemolithautotrophic bacterium isolated from a terrestrial mud vulcano.</title>
        <authorList>
            <person name="Ratnikova N.M."/>
            <person name="Slobodkin A.I."/>
            <person name="Merkel A.Y."/>
            <person name="Novikov A."/>
            <person name="Bonch-Osmolovskaya E.A."/>
            <person name="Slobodkina G.B."/>
        </authorList>
    </citation>
    <scope>NUCLEOTIDE SEQUENCE [LARGE SCALE GENOMIC DNA]</scope>
    <source>
        <strain evidence="5 6">SN118</strain>
    </source>
</reference>
<dbReference type="NCBIfam" id="TIGR00741">
    <property type="entry name" value="yfiA"/>
    <property type="match status" value="1"/>
</dbReference>
<dbReference type="Gene3D" id="3.30.160.100">
    <property type="entry name" value="Ribosome hibernation promotion factor-like"/>
    <property type="match status" value="1"/>
</dbReference>
<dbReference type="PANTHER" id="PTHR33231:SF1">
    <property type="entry name" value="30S RIBOSOMAL PROTEIN"/>
    <property type="match status" value="1"/>
</dbReference>
<accession>A0A4U2ZDA6</accession>
<dbReference type="Pfam" id="PF02482">
    <property type="entry name" value="Ribosomal_S30AE"/>
    <property type="match status" value="1"/>
</dbReference>
<evidence type="ECO:0000313" key="5">
    <source>
        <dbReference type="EMBL" id="TKI71211.1"/>
    </source>
</evidence>
<dbReference type="InterPro" id="IPR036567">
    <property type="entry name" value="RHF-like"/>
</dbReference>
<comment type="subunit">
    <text evidence="2">Associates exclusively with 100S ribosomes, which are dimers of 70S ribosomes.</text>
</comment>
<comment type="caution">
    <text evidence="5">The sequence shown here is derived from an EMBL/GenBank/DDBJ whole genome shotgun (WGS) entry which is preliminary data.</text>
</comment>
<dbReference type="AlphaFoldDB" id="A0A4U2ZDA6"/>
<evidence type="ECO:0000256" key="2">
    <source>
        <dbReference type="ARBA" id="ARBA00038695"/>
    </source>
</evidence>
<dbReference type="GO" id="GO:0043024">
    <property type="term" value="F:ribosomal small subunit binding"/>
    <property type="evidence" value="ECO:0007669"/>
    <property type="project" value="TreeGrafter"/>
</dbReference>
<dbReference type="OrthoDB" id="9794975at2"/>
<name>A0A4U2ZDA6_9BACT</name>
<dbReference type="SUPFAM" id="SSF69754">
    <property type="entry name" value="Ribosome binding protein Y (YfiA homologue)"/>
    <property type="match status" value="1"/>
</dbReference>
<feature type="domain" description="Sigma 54 modulation/S30EA ribosomal protein C-terminal" evidence="4">
    <location>
        <begin position="126"/>
        <end position="179"/>
    </location>
</feature>
<dbReference type="Proteomes" id="UP000309561">
    <property type="component" value="Unassembled WGS sequence"/>
</dbReference>
<sequence length="180" mass="20393">MNISLTGRHVELTEPIKAHMNASIETLSKYNMDIISVNLIATSQTKKGKPLSVIEFVINLAHKNSIVIKQSDEDLYAAIDLATARAQKALRRMHDKDNHHHKDGINEAKNEAGNGIDLHEASEAMEDEIVPVELTLYKPREVEDVLNDIKENKKLFEIFIDNDGKTRVLYKRNDGKFGLY</sequence>
<evidence type="ECO:0000256" key="3">
    <source>
        <dbReference type="ARBA" id="ARBA00041148"/>
    </source>
</evidence>
<dbReference type="Pfam" id="PF16321">
    <property type="entry name" value="Ribosom_S30AE_C"/>
    <property type="match status" value="1"/>
</dbReference>
<dbReference type="PANTHER" id="PTHR33231">
    <property type="entry name" value="30S RIBOSOMAL PROTEIN"/>
    <property type="match status" value="1"/>
</dbReference>
<dbReference type="InterPro" id="IPR050574">
    <property type="entry name" value="HPF/YfiA_ribosome-assoc"/>
</dbReference>
<keyword evidence="6" id="KW-1185">Reference proteome</keyword>
<dbReference type="InterPro" id="IPR003489">
    <property type="entry name" value="RHF/RaiA"/>
</dbReference>
<dbReference type="EMBL" id="SZPX01000001">
    <property type="protein sequence ID" value="TKI71211.1"/>
    <property type="molecule type" value="Genomic_DNA"/>
</dbReference>
<dbReference type="RefSeq" id="WP_137011820.1">
    <property type="nucleotide sequence ID" value="NZ_SZPX01000001.1"/>
</dbReference>
<dbReference type="GO" id="GO:0022627">
    <property type="term" value="C:cytosolic small ribosomal subunit"/>
    <property type="evidence" value="ECO:0007669"/>
    <property type="project" value="TreeGrafter"/>
</dbReference>
<gene>
    <name evidence="5" type="primary">raiA</name>
    <name evidence="5" type="ORF">FCU45_02190</name>
</gene>
<evidence type="ECO:0000256" key="1">
    <source>
        <dbReference type="ARBA" id="ARBA00022845"/>
    </source>
</evidence>
<dbReference type="GO" id="GO:0045900">
    <property type="term" value="P:negative regulation of translational elongation"/>
    <property type="evidence" value="ECO:0007669"/>
    <property type="project" value="TreeGrafter"/>
</dbReference>
<dbReference type="InterPro" id="IPR032528">
    <property type="entry name" value="Ribosom_S30AE_C"/>
</dbReference>
<dbReference type="CDD" id="cd00552">
    <property type="entry name" value="RaiA"/>
    <property type="match status" value="1"/>
</dbReference>
<keyword evidence="1" id="KW-0810">Translation regulation</keyword>
<proteinExistence type="predicted"/>